<comment type="caution">
    <text evidence="1">The sequence shown here is derived from an EMBL/GenBank/DDBJ whole genome shotgun (WGS) entry which is preliminary data.</text>
</comment>
<reference evidence="1 2" key="1">
    <citation type="submission" date="2019-08" db="EMBL/GenBank/DDBJ databases">
        <title>Ulvibacter marinistellae sp. nov., isolated from a starfish, Patiria pectinifera.</title>
        <authorList>
            <person name="Kawano K."/>
            <person name="Ushijima N."/>
            <person name="Kihara M."/>
            <person name="Itoh H."/>
        </authorList>
    </citation>
    <scope>NUCLEOTIDE SEQUENCE [LARGE SCALE GENOMIC DNA]</scope>
    <source>
        <strain evidence="1 2">KK4</strain>
    </source>
</reference>
<name>A0A5J4FYA7_9FLAO</name>
<proteinExistence type="predicted"/>
<keyword evidence="2" id="KW-1185">Reference proteome</keyword>
<evidence type="ECO:0000313" key="2">
    <source>
        <dbReference type="Proteomes" id="UP000326994"/>
    </source>
</evidence>
<protein>
    <submittedName>
        <fullName evidence="1">Uncharacterized protein</fullName>
    </submittedName>
</protein>
<dbReference type="AlphaFoldDB" id="A0A5J4FYA7"/>
<evidence type="ECO:0000313" key="1">
    <source>
        <dbReference type="EMBL" id="GEQ86202.1"/>
    </source>
</evidence>
<organism evidence="1 2">
    <name type="scientific">Patiriisocius marinistellae</name>
    <dbReference type="NCBI Taxonomy" id="2494560"/>
    <lineage>
        <taxon>Bacteria</taxon>
        <taxon>Pseudomonadati</taxon>
        <taxon>Bacteroidota</taxon>
        <taxon>Flavobacteriia</taxon>
        <taxon>Flavobacteriales</taxon>
        <taxon>Flavobacteriaceae</taxon>
        <taxon>Patiriisocius</taxon>
    </lineage>
</organism>
<gene>
    <name evidence="1" type="ORF">ULMS_17100</name>
</gene>
<dbReference type="EMBL" id="BKCF01000002">
    <property type="protein sequence ID" value="GEQ86202.1"/>
    <property type="molecule type" value="Genomic_DNA"/>
</dbReference>
<accession>A0A5J4FYA7</accession>
<dbReference type="Proteomes" id="UP000326994">
    <property type="component" value="Unassembled WGS sequence"/>
</dbReference>
<sequence>MPLATISAAPLGTVENNGTATATLQVSETAGVEVPSKAFNESNITISVSLQYIELKDFNVSLVTGSVLDYFTASYNTASNILLFRQKSNIPANWTGIAEFPINVTKNSTEAQSFNGFNANISALALKTKAVGSAAVFTYTDANVSID</sequence>